<dbReference type="InterPro" id="IPR036865">
    <property type="entry name" value="CRAL-TRIO_dom_sf"/>
</dbReference>
<sequence length="391" mass="43267">MSSVVLSNVNQSNEAEINAKVQRRLDKMAADWSNLPKEHKLRKFSEGLGDMLENAGYNEMYGIELKAPEGDQPAAHTTLIVLQKFLRANVDDLDKAKDQLLHALKWRKEYQPLKVRDEMFDAEKFGKLGYVTKVKGATETPNDEDVATFNIYGAVGKDIKKTFGDTDAFVRWRVALQELTLRELHLEQADKNIPDYGKGPDPYKSIAVHDYMSVSFFRQPAEIKASSSKIIDMFQRYYPETVSYKYFVNVPLVMQWMMGAMKALMSKDSIQTMTWMTYGSELHKYLGKEVPQEYGGSGPALIETALTPKYGATSSETKPEAVPAATSENTAARAEEKKESEPATAGAAETQAVAPTTTEPIVAPTAAESAGPITDTTPEVTGKPEEKATVA</sequence>
<dbReference type="PROSITE" id="PS50191">
    <property type="entry name" value="CRAL_TRIO"/>
    <property type="match status" value="1"/>
</dbReference>
<evidence type="ECO:0000256" key="7">
    <source>
        <dbReference type="ARBA" id="ARBA00022723"/>
    </source>
</evidence>
<comment type="similarity">
    <text evidence="3 15">Belongs to the SFH5 family.</text>
</comment>
<dbReference type="PANTHER" id="PTHR47669:SF1">
    <property type="entry name" value="PHOSPHATIDYLINOSITOL TRANSFER PROTEIN SFH5"/>
    <property type="match status" value="1"/>
</dbReference>
<dbReference type="InterPro" id="IPR036273">
    <property type="entry name" value="CRAL/TRIO_N_dom_sf"/>
</dbReference>
<keyword evidence="11 15" id="KW-0445">Lipid transport</keyword>
<organism evidence="18 19">
    <name type="scientific">Pseudocercospora fuligena</name>
    <dbReference type="NCBI Taxonomy" id="685502"/>
    <lineage>
        <taxon>Eukaryota</taxon>
        <taxon>Fungi</taxon>
        <taxon>Dikarya</taxon>
        <taxon>Ascomycota</taxon>
        <taxon>Pezizomycotina</taxon>
        <taxon>Dothideomycetes</taxon>
        <taxon>Dothideomycetidae</taxon>
        <taxon>Mycosphaerellales</taxon>
        <taxon>Mycosphaerellaceae</taxon>
        <taxon>Pseudocercospora</taxon>
    </lineage>
</organism>
<keyword evidence="10" id="KW-0408">Iron</keyword>
<reference evidence="18" key="1">
    <citation type="submission" date="2020-04" db="EMBL/GenBank/DDBJ databases">
        <title>Draft genome resource of the tomato pathogen Pseudocercospora fuligena.</title>
        <authorList>
            <person name="Zaccaron A."/>
        </authorList>
    </citation>
    <scope>NUCLEOTIDE SEQUENCE</scope>
    <source>
        <strain evidence="18">PF001</strain>
    </source>
</reference>
<evidence type="ECO:0000259" key="17">
    <source>
        <dbReference type="PROSITE" id="PS50191"/>
    </source>
</evidence>
<proteinExistence type="inferred from homology"/>
<evidence type="ECO:0000256" key="4">
    <source>
        <dbReference type="ARBA" id="ARBA00022448"/>
    </source>
</evidence>
<evidence type="ECO:0000256" key="6">
    <source>
        <dbReference type="ARBA" id="ARBA00022617"/>
    </source>
</evidence>
<evidence type="ECO:0000256" key="2">
    <source>
        <dbReference type="ARBA" id="ARBA00004406"/>
    </source>
</evidence>
<evidence type="ECO:0000256" key="8">
    <source>
        <dbReference type="ARBA" id="ARBA00022824"/>
    </source>
</evidence>
<evidence type="ECO:0000256" key="16">
    <source>
        <dbReference type="SAM" id="MobiDB-lite"/>
    </source>
</evidence>
<keyword evidence="19" id="KW-1185">Reference proteome</keyword>
<dbReference type="GO" id="GO:0032541">
    <property type="term" value="C:cortical endoplasmic reticulum"/>
    <property type="evidence" value="ECO:0007669"/>
    <property type="project" value="TreeGrafter"/>
</dbReference>
<keyword evidence="9 15" id="KW-0492">Microsome</keyword>
<dbReference type="GO" id="GO:0005789">
    <property type="term" value="C:endoplasmic reticulum membrane"/>
    <property type="evidence" value="ECO:0007669"/>
    <property type="project" value="UniProtKB-SubCell"/>
</dbReference>
<evidence type="ECO:0000256" key="13">
    <source>
        <dbReference type="ARBA" id="ARBA00024146"/>
    </source>
</evidence>
<keyword evidence="4 15" id="KW-0813">Transport</keyword>
<evidence type="ECO:0000256" key="3">
    <source>
        <dbReference type="ARBA" id="ARBA00006667"/>
    </source>
</evidence>
<feature type="domain" description="CRAL-TRIO" evidence="17">
    <location>
        <begin position="127"/>
        <end position="302"/>
    </location>
</feature>
<keyword evidence="6" id="KW-0349">Heme</keyword>
<feature type="compositionally biased region" description="Basic and acidic residues" evidence="16">
    <location>
        <begin position="382"/>
        <end position="391"/>
    </location>
</feature>
<dbReference type="InterPro" id="IPR042938">
    <property type="entry name" value="Sfh5"/>
</dbReference>
<feature type="compositionally biased region" description="Low complexity" evidence="16">
    <location>
        <begin position="343"/>
        <end position="356"/>
    </location>
</feature>
<evidence type="ECO:0000256" key="15">
    <source>
        <dbReference type="RuleBase" id="RU367059"/>
    </source>
</evidence>
<evidence type="ECO:0000256" key="12">
    <source>
        <dbReference type="ARBA" id="ARBA00023136"/>
    </source>
</evidence>
<accession>A0A8H6VLL4</accession>
<dbReference type="Proteomes" id="UP000660729">
    <property type="component" value="Unassembled WGS sequence"/>
</dbReference>
<dbReference type="Gene3D" id="3.40.525.10">
    <property type="entry name" value="CRAL-TRIO lipid binding domain"/>
    <property type="match status" value="1"/>
</dbReference>
<evidence type="ECO:0000256" key="9">
    <source>
        <dbReference type="ARBA" id="ARBA00022848"/>
    </source>
</evidence>
<evidence type="ECO:0000256" key="14">
    <source>
        <dbReference type="ARBA" id="ARBA00024180"/>
    </source>
</evidence>
<dbReference type="GO" id="GO:0005886">
    <property type="term" value="C:plasma membrane"/>
    <property type="evidence" value="ECO:0007669"/>
    <property type="project" value="TreeGrafter"/>
</dbReference>
<dbReference type="GO" id="GO:0005829">
    <property type="term" value="C:cytosol"/>
    <property type="evidence" value="ECO:0007669"/>
    <property type="project" value="TreeGrafter"/>
</dbReference>
<evidence type="ECO:0000256" key="10">
    <source>
        <dbReference type="ARBA" id="ARBA00023004"/>
    </source>
</evidence>
<dbReference type="AlphaFoldDB" id="A0A8H6VLL4"/>
<evidence type="ECO:0000313" key="19">
    <source>
        <dbReference type="Proteomes" id="UP000660729"/>
    </source>
</evidence>
<comment type="subcellular location">
    <subcellularLocation>
        <location evidence="15">Cytoplasm</location>
    </subcellularLocation>
    <subcellularLocation>
        <location evidence="2 15">Endoplasmic reticulum membrane</location>
        <topology evidence="2 15">Peripheral membrane protein</topology>
    </subcellularLocation>
    <subcellularLocation>
        <location evidence="15">Microsome membrane</location>
        <topology evidence="15">Peripheral membrane protein</topology>
    </subcellularLocation>
</comment>
<dbReference type="SUPFAM" id="SSF46938">
    <property type="entry name" value="CRAL/TRIO N-terminal domain"/>
    <property type="match status" value="1"/>
</dbReference>
<keyword evidence="7" id="KW-0479">Metal-binding</keyword>
<dbReference type="GO" id="GO:0046872">
    <property type="term" value="F:metal ion binding"/>
    <property type="evidence" value="ECO:0007669"/>
    <property type="project" value="UniProtKB-KW"/>
</dbReference>
<keyword evidence="8 15" id="KW-0256">Endoplasmic reticulum</keyword>
<comment type="cofactor">
    <cofactor evidence="1">
        <name>heme b</name>
        <dbReference type="ChEBI" id="CHEBI:60344"/>
    </cofactor>
</comment>
<dbReference type="Pfam" id="PF00650">
    <property type="entry name" value="CRAL_TRIO"/>
    <property type="match status" value="1"/>
</dbReference>
<evidence type="ECO:0000313" key="18">
    <source>
        <dbReference type="EMBL" id="KAF7192584.1"/>
    </source>
</evidence>
<comment type="caution">
    <text evidence="18">The sequence shown here is derived from an EMBL/GenBank/DDBJ whole genome shotgun (WGS) entry which is preliminary data.</text>
</comment>
<keyword evidence="5 15" id="KW-0963">Cytoplasm</keyword>
<dbReference type="SUPFAM" id="SSF52087">
    <property type="entry name" value="CRAL/TRIO domain"/>
    <property type="match status" value="1"/>
</dbReference>
<dbReference type="CDD" id="cd00170">
    <property type="entry name" value="SEC14"/>
    <property type="match status" value="1"/>
</dbReference>
<gene>
    <name evidence="18" type="ORF">HII31_06093</name>
</gene>
<evidence type="ECO:0000256" key="11">
    <source>
        <dbReference type="ARBA" id="ARBA00023055"/>
    </source>
</evidence>
<dbReference type="PANTHER" id="PTHR47669">
    <property type="entry name" value="PHOSPHATIDYLINOSITOL TRANSFER PROTEIN SFH5"/>
    <property type="match status" value="1"/>
</dbReference>
<name>A0A8H6VLL4_9PEZI</name>
<feature type="region of interest" description="Disordered" evidence="16">
    <location>
        <begin position="311"/>
        <end position="391"/>
    </location>
</feature>
<dbReference type="GO" id="GO:0017157">
    <property type="term" value="P:regulation of exocytosis"/>
    <property type="evidence" value="ECO:0007669"/>
    <property type="project" value="TreeGrafter"/>
</dbReference>
<evidence type="ECO:0000256" key="5">
    <source>
        <dbReference type="ARBA" id="ARBA00022490"/>
    </source>
</evidence>
<evidence type="ECO:0000256" key="1">
    <source>
        <dbReference type="ARBA" id="ARBA00001970"/>
    </source>
</evidence>
<keyword evidence="12 15" id="KW-0472">Membrane</keyword>
<comment type="function">
    <text evidence="14">Non-classical phosphatidylinositol (PtdIns) transfer protein (PITP), which exhibits PtdIns-binding/transfer activity in the absence of detectable PtdCho-binding/transfer activity. Regulates PtdIns(4,5)P2 homeostasis at the plasma membrane. Heme-binding protein that may play a role in organic oxidant-induced stress responses.</text>
</comment>
<dbReference type="OrthoDB" id="75724at2759"/>
<dbReference type="InterPro" id="IPR001251">
    <property type="entry name" value="CRAL-TRIO_dom"/>
</dbReference>
<protein>
    <recommendedName>
        <fullName evidence="15">Phosphatidylinositol transfer protein SFH5</fullName>
        <shortName evidence="15">PITP SFH5</shortName>
    </recommendedName>
</protein>
<comment type="catalytic activity">
    <reaction evidence="13">
        <text>a 1,2-diacyl-sn-glycero-3-phospho-(1D-myo-inositol)(in) = a 1,2-diacyl-sn-glycero-3-phospho-(1D-myo-inositol)(out)</text>
        <dbReference type="Rhea" id="RHEA:38691"/>
        <dbReference type="ChEBI" id="CHEBI:57880"/>
    </reaction>
    <physiologicalReaction direction="left-to-right" evidence="13">
        <dbReference type="Rhea" id="RHEA:38692"/>
    </physiologicalReaction>
</comment>
<dbReference type="EMBL" id="JABCIY010000118">
    <property type="protein sequence ID" value="KAF7192584.1"/>
    <property type="molecule type" value="Genomic_DNA"/>
</dbReference>
<dbReference type="GO" id="GO:0043001">
    <property type="term" value="P:Golgi to plasma membrane protein transport"/>
    <property type="evidence" value="ECO:0007669"/>
    <property type="project" value="TreeGrafter"/>
</dbReference>
<dbReference type="GO" id="GO:0008526">
    <property type="term" value="F:phosphatidylinositol transfer activity"/>
    <property type="evidence" value="ECO:0007669"/>
    <property type="project" value="UniProtKB-UniRule"/>
</dbReference>